<evidence type="ECO:0000313" key="3">
    <source>
        <dbReference type="EMBL" id="WFD49114.1"/>
    </source>
</evidence>
<evidence type="ECO:0000313" key="4">
    <source>
        <dbReference type="Proteomes" id="UP000818624"/>
    </source>
</evidence>
<feature type="region of interest" description="Disordered" evidence="1">
    <location>
        <begin position="36"/>
        <end position="174"/>
    </location>
</feature>
<organism evidence="3 4">
    <name type="scientific">Malassezia furfur</name>
    <name type="common">Pityriasis versicolor infection agent</name>
    <name type="synonym">Pityrosporum furfur</name>
    <dbReference type="NCBI Taxonomy" id="55194"/>
    <lineage>
        <taxon>Eukaryota</taxon>
        <taxon>Fungi</taxon>
        <taxon>Dikarya</taxon>
        <taxon>Basidiomycota</taxon>
        <taxon>Ustilaginomycotina</taxon>
        <taxon>Malasseziomycetes</taxon>
        <taxon>Malasseziales</taxon>
        <taxon>Malasseziaceae</taxon>
        <taxon>Malassezia</taxon>
    </lineage>
</organism>
<feature type="compositionally biased region" description="Low complexity" evidence="1">
    <location>
        <begin position="127"/>
        <end position="139"/>
    </location>
</feature>
<keyword evidence="2" id="KW-0472">Membrane</keyword>
<sequence>MPWQRAIAFCAAVGGVLLFMVTLGLVLQVTDRPRMEARHPGVAPVAGGYGAQRARSQRRMSQLPRPPSGRPQLGSSPSQIGLLDQVQPQPVASRRARREGRPSRQLPAPPQHLLASEPAPYLGLQMPPAARGPQAPPAGEYAEYTNATYQPGGPSRAPRTLPLPPDMGAPLMDAPAAPYSEYAASQSYAESSPFETHEVLSQSSMKQTPRSSRGYVPLPEPPIQMTHVAIEYAQPEPGYYDTPTYQQEVANYAAETSRDLRRKASTRSRTSGLERNGSQLSRVDSIGAGDHRRHSRKLPQPPVPRMTTSERIRALRSVTQDPYLDNPPLGEGDMPQPAPPVSVQELNGADALSYPVREEHRYTTHYGQSSQRGKRSLAGSDKPKHRYHPI</sequence>
<feature type="region of interest" description="Disordered" evidence="1">
    <location>
        <begin position="254"/>
        <end position="309"/>
    </location>
</feature>
<keyword evidence="4" id="KW-1185">Reference proteome</keyword>
<protein>
    <submittedName>
        <fullName evidence="3">Uncharacterized protein</fullName>
    </submittedName>
</protein>
<evidence type="ECO:0000256" key="1">
    <source>
        <dbReference type="SAM" id="MobiDB-lite"/>
    </source>
</evidence>
<dbReference type="Proteomes" id="UP000818624">
    <property type="component" value="Chromosome 4"/>
</dbReference>
<feature type="region of interest" description="Disordered" evidence="1">
    <location>
        <begin position="321"/>
        <end position="390"/>
    </location>
</feature>
<reference evidence="3 4" key="1">
    <citation type="journal article" date="2020" name="Elife">
        <title>Loss of centromere function drives karyotype evolution in closely related Malassezia species.</title>
        <authorList>
            <person name="Sankaranarayanan S.R."/>
            <person name="Ianiri G."/>
            <person name="Coelho M.A."/>
            <person name="Reza M.H."/>
            <person name="Thimmappa B.C."/>
            <person name="Ganguly P."/>
            <person name="Vadnala R.N."/>
            <person name="Sun S."/>
            <person name="Siddharthan R."/>
            <person name="Tellgren-Roth C."/>
            <person name="Dawson T.L."/>
            <person name="Heitman J."/>
            <person name="Sanyal K."/>
        </authorList>
    </citation>
    <scope>NUCLEOTIDE SEQUENCE [LARGE SCALE GENOMIC DNA]</scope>
    <source>
        <strain evidence="3">CBS14141</strain>
    </source>
</reference>
<accession>A0ABY8EVC8</accession>
<feature type="region of interest" description="Disordered" evidence="1">
    <location>
        <begin position="193"/>
        <end position="213"/>
    </location>
</feature>
<keyword evidence="2" id="KW-0812">Transmembrane</keyword>
<gene>
    <name evidence="3" type="ORF">GLX27_003792</name>
</gene>
<feature type="compositionally biased region" description="Polar residues" evidence="1">
    <location>
        <begin position="199"/>
        <end position="211"/>
    </location>
</feature>
<keyword evidence="2" id="KW-1133">Transmembrane helix</keyword>
<dbReference type="EMBL" id="CP046237">
    <property type="protein sequence ID" value="WFD49114.1"/>
    <property type="molecule type" value="Genomic_DNA"/>
</dbReference>
<feature type="transmembrane region" description="Helical" evidence="2">
    <location>
        <begin position="6"/>
        <end position="29"/>
    </location>
</feature>
<evidence type="ECO:0000256" key="2">
    <source>
        <dbReference type="SAM" id="Phobius"/>
    </source>
</evidence>
<proteinExistence type="predicted"/>
<feature type="compositionally biased region" description="Low complexity" evidence="1">
    <location>
        <begin position="40"/>
        <end position="62"/>
    </location>
</feature>
<feature type="compositionally biased region" description="Polar residues" evidence="1">
    <location>
        <begin position="267"/>
        <end position="282"/>
    </location>
</feature>
<name>A0ABY8EVC8_MALFU</name>